<evidence type="ECO:0000256" key="3">
    <source>
        <dbReference type="ARBA" id="ARBA00022475"/>
    </source>
</evidence>
<evidence type="ECO:0000256" key="10">
    <source>
        <dbReference type="SAM" id="Phobius"/>
    </source>
</evidence>
<keyword evidence="7" id="KW-0406">Ion transport</keyword>
<dbReference type="EMBL" id="CACVAX010000044">
    <property type="protein sequence ID" value="CAA6816008.1"/>
    <property type="molecule type" value="Genomic_DNA"/>
</dbReference>
<reference evidence="12" key="1">
    <citation type="submission" date="2020-01" db="EMBL/GenBank/DDBJ databases">
        <authorList>
            <person name="Meier V. D."/>
            <person name="Meier V D."/>
        </authorList>
    </citation>
    <scope>NUCLEOTIDE SEQUENCE</scope>
    <source>
        <strain evidence="12">HLG_WM_MAG_04</strain>
    </source>
</reference>
<evidence type="ECO:0000256" key="7">
    <source>
        <dbReference type="ARBA" id="ARBA00023065"/>
    </source>
</evidence>
<dbReference type="PANTHER" id="PTHR10110">
    <property type="entry name" value="SODIUM/HYDROGEN EXCHANGER"/>
    <property type="match status" value="1"/>
</dbReference>
<feature type="transmembrane region" description="Helical" evidence="10">
    <location>
        <begin position="307"/>
        <end position="329"/>
    </location>
</feature>
<keyword evidence="3" id="KW-1003">Cell membrane</keyword>
<evidence type="ECO:0000256" key="1">
    <source>
        <dbReference type="ARBA" id="ARBA00004651"/>
    </source>
</evidence>
<dbReference type="AlphaFoldDB" id="A0A6S6TM88"/>
<feature type="transmembrane region" description="Helical" evidence="10">
    <location>
        <begin position="52"/>
        <end position="71"/>
    </location>
</feature>
<dbReference type="GO" id="GO:0051453">
    <property type="term" value="P:regulation of intracellular pH"/>
    <property type="evidence" value="ECO:0007669"/>
    <property type="project" value="TreeGrafter"/>
</dbReference>
<dbReference type="GO" id="GO:0005886">
    <property type="term" value="C:plasma membrane"/>
    <property type="evidence" value="ECO:0007669"/>
    <property type="project" value="UniProtKB-SubCell"/>
</dbReference>
<evidence type="ECO:0000256" key="2">
    <source>
        <dbReference type="ARBA" id="ARBA00022448"/>
    </source>
</evidence>
<keyword evidence="2" id="KW-0813">Transport</keyword>
<feature type="transmembrane region" description="Helical" evidence="10">
    <location>
        <begin position="113"/>
        <end position="136"/>
    </location>
</feature>
<feature type="transmembrane region" description="Helical" evidence="10">
    <location>
        <begin position="83"/>
        <end position="107"/>
    </location>
</feature>
<organism evidence="12">
    <name type="scientific">uncultured Sulfurovum sp</name>
    <dbReference type="NCBI Taxonomy" id="269237"/>
    <lineage>
        <taxon>Bacteria</taxon>
        <taxon>Pseudomonadati</taxon>
        <taxon>Campylobacterota</taxon>
        <taxon>Epsilonproteobacteria</taxon>
        <taxon>Campylobacterales</taxon>
        <taxon>Sulfurovaceae</taxon>
        <taxon>Sulfurovum</taxon>
        <taxon>environmental samples</taxon>
    </lineage>
</organism>
<evidence type="ECO:0000256" key="6">
    <source>
        <dbReference type="ARBA" id="ARBA00023053"/>
    </source>
</evidence>
<name>A0A6S6TM88_9BACT</name>
<proteinExistence type="predicted"/>
<evidence type="ECO:0000256" key="5">
    <source>
        <dbReference type="ARBA" id="ARBA00022989"/>
    </source>
</evidence>
<evidence type="ECO:0000313" key="12">
    <source>
        <dbReference type="EMBL" id="CAA6816008.1"/>
    </source>
</evidence>
<dbReference type="GO" id="GO:0015386">
    <property type="term" value="F:potassium:proton antiporter activity"/>
    <property type="evidence" value="ECO:0007669"/>
    <property type="project" value="TreeGrafter"/>
</dbReference>
<evidence type="ECO:0000256" key="9">
    <source>
        <dbReference type="ARBA" id="ARBA00023201"/>
    </source>
</evidence>
<dbReference type="Gene3D" id="6.10.140.1330">
    <property type="match status" value="1"/>
</dbReference>
<evidence type="ECO:0000256" key="4">
    <source>
        <dbReference type="ARBA" id="ARBA00022692"/>
    </source>
</evidence>
<feature type="transmembrane region" description="Helical" evidence="10">
    <location>
        <begin position="184"/>
        <end position="206"/>
    </location>
</feature>
<keyword evidence="8 10" id="KW-0472">Membrane</keyword>
<dbReference type="Pfam" id="PF00999">
    <property type="entry name" value="Na_H_Exchanger"/>
    <property type="match status" value="1"/>
</dbReference>
<sequence length="446" mass="49288">MILTLLALLTILFIAIELQKYFKIPSPVSLIGLSYGFYYMFPQMVLFSEETFADLVLFLIPILIAADALQLKLEDLRKNALSLFYVAAFSVAISISFGIIAANTFFAEYALSTGAIIALFAMVLATDPVSVVSVFSSFKVPHKLAILAEGESLFNDATALIIFMFIAIPMINGVQIGAMDIALVSLKVILFSVLIGLFVGYVGILLMRLTSDAMSELVLILLTAYGAFEIAEIFHFAGLLAVIVAIITLNTITQKSFDEKARQVKKSSSIVNRANRNKKIFSTSFMSGITRRLSNDVSSIERHKQNLNYVGVLALLANTFLFMSMASIVHIDELLAYKTEILLMFLITTLIRAFMMGTFGIVSNLTQKMTNIGVRWWSVLLFAGIKGGLSIVMLQMLPKGFEHQAMFEAIVIGVILLSTFVYATVLVGIILLNKNAFDKEVRRERH</sequence>
<feature type="transmembrane region" description="Helical" evidence="10">
    <location>
        <begin position="341"/>
        <end position="362"/>
    </location>
</feature>
<comment type="subcellular location">
    <subcellularLocation>
        <location evidence="1">Cell membrane</location>
        <topology evidence="1">Multi-pass membrane protein</topology>
    </subcellularLocation>
</comment>
<evidence type="ECO:0000256" key="8">
    <source>
        <dbReference type="ARBA" id="ARBA00023136"/>
    </source>
</evidence>
<dbReference type="PANTHER" id="PTHR10110:SF86">
    <property type="entry name" value="SODIUM_HYDROGEN EXCHANGER 7"/>
    <property type="match status" value="1"/>
</dbReference>
<dbReference type="GO" id="GO:0098719">
    <property type="term" value="P:sodium ion import across plasma membrane"/>
    <property type="evidence" value="ECO:0007669"/>
    <property type="project" value="TreeGrafter"/>
</dbReference>
<feature type="transmembrane region" description="Helical" evidence="10">
    <location>
        <begin position="157"/>
        <end position="178"/>
    </location>
</feature>
<dbReference type="InterPro" id="IPR018422">
    <property type="entry name" value="Cation/H_exchanger_CPA1"/>
</dbReference>
<feature type="transmembrane region" description="Helical" evidence="10">
    <location>
        <begin position="234"/>
        <end position="252"/>
    </location>
</feature>
<keyword evidence="5 10" id="KW-1133">Transmembrane helix</keyword>
<dbReference type="GO" id="GO:0015385">
    <property type="term" value="F:sodium:proton antiporter activity"/>
    <property type="evidence" value="ECO:0007669"/>
    <property type="project" value="InterPro"/>
</dbReference>
<dbReference type="InterPro" id="IPR006153">
    <property type="entry name" value="Cation/H_exchanger_TM"/>
</dbReference>
<feature type="transmembrane region" description="Helical" evidence="10">
    <location>
        <begin position="374"/>
        <end position="397"/>
    </location>
</feature>
<keyword evidence="4 10" id="KW-0812">Transmembrane</keyword>
<keyword evidence="9" id="KW-0739">Sodium transport</keyword>
<feature type="transmembrane region" description="Helical" evidence="10">
    <location>
        <begin position="409"/>
        <end position="432"/>
    </location>
</feature>
<feature type="domain" description="Cation/H+ exchanger transmembrane" evidence="11">
    <location>
        <begin position="9"/>
        <end position="265"/>
    </location>
</feature>
<keyword evidence="6" id="KW-0915">Sodium</keyword>
<accession>A0A6S6TM88</accession>
<protein>
    <submittedName>
        <fullName evidence="12">Na+/H+ antiporter</fullName>
    </submittedName>
</protein>
<gene>
    <name evidence="12" type="ORF">HELGO_WM7186</name>
</gene>
<evidence type="ECO:0000259" key="11">
    <source>
        <dbReference type="Pfam" id="PF00999"/>
    </source>
</evidence>